<dbReference type="Pfam" id="PF00696">
    <property type="entry name" value="AA_kinase"/>
    <property type="match status" value="1"/>
</dbReference>
<evidence type="ECO:0000256" key="9">
    <source>
        <dbReference type="ARBA" id="ARBA00022777"/>
    </source>
</evidence>
<evidence type="ECO:0000256" key="7">
    <source>
        <dbReference type="ARBA" id="ARBA00022679"/>
    </source>
</evidence>
<dbReference type="SUPFAM" id="SSF53633">
    <property type="entry name" value="Carbamate kinase-like"/>
    <property type="match status" value="1"/>
</dbReference>
<gene>
    <name evidence="15" type="ORF">Hfx1149_14760</name>
</gene>
<evidence type="ECO:0000256" key="12">
    <source>
        <dbReference type="ARBA" id="ARBA00032092"/>
    </source>
</evidence>
<dbReference type="PIRSF" id="PIRSF005650">
    <property type="entry name" value="Uridylate_kin"/>
    <property type="match status" value="1"/>
</dbReference>
<dbReference type="PANTHER" id="PTHR42833:SF4">
    <property type="entry name" value="URIDYLATE KINASE PUMPKIN, CHLOROPLASTIC"/>
    <property type="match status" value="1"/>
</dbReference>
<dbReference type="GO" id="GO:0005737">
    <property type="term" value="C:cytoplasm"/>
    <property type="evidence" value="ECO:0007669"/>
    <property type="project" value="UniProtKB-SubCell"/>
</dbReference>
<evidence type="ECO:0000256" key="10">
    <source>
        <dbReference type="ARBA" id="ARBA00022840"/>
    </source>
</evidence>
<evidence type="ECO:0000256" key="11">
    <source>
        <dbReference type="ARBA" id="ARBA00022975"/>
    </source>
</evidence>
<dbReference type="UniPathway" id="UPA00159">
    <property type="reaction ID" value="UER00275"/>
</dbReference>
<proteinExistence type="inferred from homology"/>
<dbReference type="GO" id="GO:0005524">
    <property type="term" value="F:ATP binding"/>
    <property type="evidence" value="ECO:0007669"/>
    <property type="project" value="UniProtKB-KW"/>
</dbReference>
<name>A0A643JTA6_9EURY</name>
<evidence type="ECO:0000256" key="2">
    <source>
        <dbReference type="ARBA" id="ARBA00004791"/>
    </source>
</evidence>
<keyword evidence="7 15" id="KW-0808">Transferase</keyword>
<evidence type="ECO:0000256" key="1">
    <source>
        <dbReference type="ARBA" id="ARBA00004496"/>
    </source>
</evidence>
<comment type="caution">
    <text evidence="15">The sequence shown here is derived from an EMBL/GenBank/DDBJ whole genome shotgun (WGS) entry which is preliminary data.</text>
</comment>
<evidence type="ECO:0000256" key="6">
    <source>
        <dbReference type="ARBA" id="ARBA00022490"/>
    </source>
</evidence>
<keyword evidence="9 15" id="KW-0418">Kinase</keyword>
<dbReference type="AlphaFoldDB" id="A0A643JTA6"/>
<evidence type="ECO:0000256" key="5">
    <source>
        <dbReference type="ARBA" id="ARBA00016403"/>
    </source>
</evidence>
<dbReference type="InterPro" id="IPR001048">
    <property type="entry name" value="Asp/Glu/Uridylate_kinase"/>
</dbReference>
<feature type="domain" description="Aspartate/glutamate/uridylate kinase" evidence="14">
    <location>
        <begin position="1"/>
        <end position="202"/>
    </location>
</feature>
<dbReference type="NCBIfam" id="TIGR02076">
    <property type="entry name" value="pyrH_arch"/>
    <property type="match status" value="1"/>
</dbReference>
<dbReference type="EC" id="2.7.4.22" evidence="4"/>
<dbReference type="Gene3D" id="3.40.1160.10">
    <property type="entry name" value="Acetylglutamate kinase-like"/>
    <property type="match status" value="1"/>
</dbReference>
<comment type="pathway">
    <text evidence="2">Pyrimidine metabolism; CTP biosynthesis via de novo pathway; UDP from UMP (UMPK route): step 1/1.</text>
</comment>
<dbReference type="GO" id="GO:0033862">
    <property type="term" value="F:UMP kinase activity"/>
    <property type="evidence" value="ECO:0007669"/>
    <property type="project" value="UniProtKB-EC"/>
</dbReference>
<dbReference type="InterPro" id="IPR011817">
    <property type="entry name" value="Uridylate_kinase"/>
</dbReference>
<dbReference type="PANTHER" id="PTHR42833">
    <property type="entry name" value="URIDYLATE KINASE"/>
    <property type="match status" value="1"/>
</dbReference>
<dbReference type="GO" id="GO:0044210">
    <property type="term" value="P:'de novo' CTP biosynthetic process"/>
    <property type="evidence" value="ECO:0007669"/>
    <property type="project" value="UniProtKB-UniPathway"/>
</dbReference>
<evidence type="ECO:0000256" key="8">
    <source>
        <dbReference type="ARBA" id="ARBA00022741"/>
    </source>
</evidence>
<keyword evidence="6" id="KW-0963">Cytoplasm</keyword>
<dbReference type="GO" id="GO:0006225">
    <property type="term" value="P:UDP biosynthetic process"/>
    <property type="evidence" value="ECO:0007669"/>
    <property type="project" value="TreeGrafter"/>
</dbReference>
<dbReference type="EMBL" id="VZUS01000004">
    <property type="protein sequence ID" value="KAB1185319.1"/>
    <property type="molecule type" value="Genomic_DNA"/>
</dbReference>
<evidence type="ECO:0000256" key="13">
    <source>
        <dbReference type="ARBA" id="ARBA00047767"/>
    </source>
</evidence>
<evidence type="ECO:0000256" key="3">
    <source>
        <dbReference type="ARBA" id="ARBA00007614"/>
    </source>
</evidence>
<dbReference type="InterPro" id="IPR011818">
    <property type="entry name" value="Uridylate_kinase_arch/spir"/>
</dbReference>
<keyword evidence="10" id="KW-0067">ATP-binding</keyword>
<evidence type="ECO:0000256" key="4">
    <source>
        <dbReference type="ARBA" id="ARBA00012899"/>
    </source>
</evidence>
<sequence>MRIVLSVGGSILVPTLDQAQFREYATVITALAKEHDICVVTGGGSPAREFIDVGRAIGANEVELDQIGIEVTRLNARLLIAAIGEDAVSTPSKDYEAAGKALRCGDIVVMGGTAPGQTTDAVSALLAEYINAELLIYATNVPGVFSADPHTHPDAEAFDELRASQLITLIHDIGSTAGSSVPIDLLAAKRIQRANFETVVIDGTDPECILTAVRTGEIEGTRIISDGDDDTTPAET</sequence>
<comment type="catalytic activity">
    <reaction evidence="13">
        <text>UMP + ATP = UDP + ADP</text>
        <dbReference type="Rhea" id="RHEA:24400"/>
        <dbReference type="ChEBI" id="CHEBI:30616"/>
        <dbReference type="ChEBI" id="CHEBI:57865"/>
        <dbReference type="ChEBI" id="CHEBI:58223"/>
        <dbReference type="ChEBI" id="CHEBI:456216"/>
        <dbReference type="EC" id="2.7.4.22"/>
    </reaction>
</comment>
<dbReference type="RefSeq" id="WP_151139491.1">
    <property type="nucleotide sequence ID" value="NZ_VZUS01000004.1"/>
</dbReference>
<comment type="subcellular location">
    <subcellularLocation>
        <location evidence="1">Cytoplasm</location>
    </subcellularLocation>
</comment>
<organism evidence="15">
    <name type="scientific">Haloferax sp. CBA1149</name>
    <dbReference type="NCBI Taxonomy" id="2650753"/>
    <lineage>
        <taxon>Archaea</taxon>
        <taxon>Methanobacteriati</taxon>
        <taxon>Methanobacteriota</taxon>
        <taxon>Stenosarchaea group</taxon>
        <taxon>Halobacteria</taxon>
        <taxon>Halobacteriales</taxon>
        <taxon>Haloferacaceae</taxon>
        <taxon>Haloferax</taxon>
    </lineage>
</organism>
<protein>
    <recommendedName>
        <fullName evidence="5">Uridylate kinase</fullName>
        <ecNumber evidence="4">2.7.4.22</ecNumber>
    </recommendedName>
    <alternativeName>
        <fullName evidence="12">Uridine monophosphate kinase</fullName>
    </alternativeName>
</protein>
<evidence type="ECO:0000259" key="14">
    <source>
        <dbReference type="Pfam" id="PF00696"/>
    </source>
</evidence>
<comment type="similarity">
    <text evidence="3">Belongs to the UMP kinase family.</text>
</comment>
<evidence type="ECO:0000313" key="15">
    <source>
        <dbReference type="EMBL" id="KAB1185319.1"/>
    </source>
</evidence>
<keyword evidence="8" id="KW-0547">Nucleotide-binding</keyword>
<reference evidence="15" key="1">
    <citation type="submission" date="2019-09" db="EMBL/GenBank/DDBJ databases">
        <title>Genomic analysis of Haloferax sp. CBA1149.</title>
        <authorList>
            <person name="Roh S.W."/>
        </authorList>
    </citation>
    <scope>NUCLEOTIDE SEQUENCE</scope>
    <source>
        <strain evidence="15">CBA1149</strain>
    </source>
</reference>
<dbReference type="InterPro" id="IPR036393">
    <property type="entry name" value="AceGlu_kinase-like_sf"/>
</dbReference>
<accession>A0A643JTA6</accession>
<dbReference type="CDD" id="cd04253">
    <property type="entry name" value="AAK_UMPK-PyrH-Pf"/>
    <property type="match status" value="1"/>
</dbReference>
<keyword evidence="11" id="KW-0665">Pyrimidine biosynthesis</keyword>